<dbReference type="AlphaFoldDB" id="A0A518CJW6"/>
<dbReference type="EMBL" id="CP036281">
    <property type="protein sequence ID" value="QDU79526.1"/>
    <property type="molecule type" value="Genomic_DNA"/>
</dbReference>
<feature type="compositionally biased region" description="Polar residues" evidence="1">
    <location>
        <begin position="52"/>
        <end position="66"/>
    </location>
</feature>
<keyword evidence="3" id="KW-1185">Reference proteome</keyword>
<evidence type="ECO:0000313" key="2">
    <source>
        <dbReference type="EMBL" id="QDU79526.1"/>
    </source>
</evidence>
<evidence type="ECO:0000313" key="3">
    <source>
        <dbReference type="Proteomes" id="UP000317178"/>
    </source>
</evidence>
<reference evidence="2 3" key="1">
    <citation type="submission" date="2019-02" db="EMBL/GenBank/DDBJ databases">
        <title>Deep-cultivation of Planctomycetes and their phenomic and genomic characterization uncovers novel biology.</title>
        <authorList>
            <person name="Wiegand S."/>
            <person name="Jogler M."/>
            <person name="Boedeker C."/>
            <person name="Pinto D."/>
            <person name="Vollmers J."/>
            <person name="Rivas-Marin E."/>
            <person name="Kohn T."/>
            <person name="Peeters S.H."/>
            <person name="Heuer A."/>
            <person name="Rast P."/>
            <person name="Oberbeckmann S."/>
            <person name="Bunk B."/>
            <person name="Jeske O."/>
            <person name="Meyerdierks A."/>
            <person name="Storesund J.E."/>
            <person name="Kallscheuer N."/>
            <person name="Luecker S."/>
            <person name="Lage O.M."/>
            <person name="Pohl T."/>
            <person name="Merkel B.J."/>
            <person name="Hornburger P."/>
            <person name="Mueller R.-W."/>
            <person name="Bruemmer F."/>
            <person name="Labrenz M."/>
            <person name="Spormann A.M."/>
            <person name="Op den Camp H."/>
            <person name="Overmann J."/>
            <person name="Amann R."/>
            <person name="Jetten M.S.M."/>
            <person name="Mascher T."/>
            <person name="Medema M.H."/>
            <person name="Devos D.P."/>
            <person name="Kaster A.-K."/>
            <person name="Ovreas L."/>
            <person name="Rohde M."/>
            <person name="Galperin M.Y."/>
            <person name="Jogler C."/>
        </authorList>
    </citation>
    <scope>NUCLEOTIDE SEQUENCE [LARGE SCALE GENOMIC DNA]</scope>
    <source>
        <strain evidence="2 3">Pla110</strain>
    </source>
</reference>
<protein>
    <submittedName>
        <fullName evidence="2">Uncharacterized protein</fullName>
    </submittedName>
</protein>
<evidence type="ECO:0000256" key="1">
    <source>
        <dbReference type="SAM" id="MobiDB-lite"/>
    </source>
</evidence>
<feature type="region of interest" description="Disordered" evidence="1">
    <location>
        <begin position="27"/>
        <end position="74"/>
    </location>
</feature>
<organism evidence="2 3">
    <name type="scientific">Polystyrenella longa</name>
    <dbReference type="NCBI Taxonomy" id="2528007"/>
    <lineage>
        <taxon>Bacteria</taxon>
        <taxon>Pseudomonadati</taxon>
        <taxon>Planctomycetota</taxon>
        <taxon>Planctomycetia</taxon>
        <taxon>Planctomycetales</taxon>
        <taxon>Planctomycetaceae</taxon>
        <taxon>Polystyrenella</taxon>
    </lineage>
</organism>
<accession>A0A518CJW6</accession>
<dbReference type="KEGG" id="plon:Pla110_12360"/>
<name>A0A518CJW6_9PLAN</name>
<proteinExistence type="predicted"/>
<dbReference type="Proteomes" id="UP000317178">
    <property type="component" value="Chromosome"/>
</dbReference>
<sequence>MGSNAKIGHSLIRTDPAQPRQLEKCNIARTYPSNTSSIPLESKVPEEDSAKTGPTQLNAATQSGKRTSGWYWLS</sequence>
<feature type="region of interest" description="Disordered" evidence="1">
    <location>
        <begin position="1"/>
        <end position="20"/>
    </location>
</feature>
<gene>
    <name evidence="2" type="ORF">Pla110_12360</name>
</gene>